<dbReference type="AlphaFoldDB" id="D5PGU3"/>
<evidence type="ECO:0000313" key="2">
    <source>
        <dbReference type="EMBL" id="EFG74797.1"/>
    </source>
</evidence>
<dbReference type="EMBL" id="ADNV01000351">
    <property type="protein sequence ID" value="EFG74797.1"/>
    <property type="molecule type" value="Genomic_DNA"/>
</dbReference>
<evidence type="ECO:0000256" key="1">
    <source>
        <dbReference type="SAM" id="MobiDB-lite"/>
    </source>
</evidence>
<gene>
    <name evidence="2" type="ORF">HMPREF0591_5387</name>
</gene>
<accession>D5PGU3</accession>
<organism evidence="2 3">
    <name type="scientific">Mycobacterium parascrofulaceum ATCC BAA-614</name>
    <dbReference type="NCBI Taxonomy" id="525368"/>
    <lineage>
        <taxon>Bacteria</taxon>
        <taxon>Bacillati</taxon>
        <taxon>Actinomycetota</taxon>
        <taxon>Actinomycetes</taxon>
        <taxon>Mycobacteriales</taxon>
        <taxon>Mycobacteriaceae</taxon>
        <taxon>Mycobacterium</taxon>
        <taxon>Mycobacterium simiae complex</taxon>
    </lineage>
</organism>
<name>D5PGU3_9MYCO</name>
<feature type="region of interest" description="Disordered" evidence="1">
    <location>
        <begin position="102"/>
        <end position="131"/>
    </location>
</feature>
<proteinExistence type="predicted"/>
<protein>
    <submittedName>
        <fullName evidence="2">Uncharacterized protein</fullName>
    </submittedName>
</protein>
<comment type="caution">
    <text evidence="2">The sequence shown here is derived from an EMBL/GenBank/DDBJ whole genome shotgun (WGS) entry which is preliminary data.</text>
</comment>
<dbReference type="Proteomes" id="UP000003653">
    <property type="component" value="Unassembled WGS sequence"/>
</dbReference>
<sequence>MSVAPKAKVHVSIDDDIEFLSEQLERLRALGEEKAADDVFGDEDIYDLSVRWGTALAGRLPRIAHYSSIGLLDEADERRFQSLCDELRAVSPLIDRFKLARPDLGDCPDTRASGRHRRDDRATGWRRRPRA</sequence>
<reference evidence="2 3" key="1">
    <citation type="submission" date="2010-04" db="EMBL/GenBank/DDBJ databases">
        <authorList>
            <person name="Muzny D."/>
            <person name="Qin X."/>
            <person name="Deng J."/>
            <person name="Jiang H."/>
            <person name="Liu Y."/>
            <person name="Qu J."/>
            <person name="Song X.-Z."/>
            <person name="Zhang L."/>
            <person name="Thornton R."/>
            <person name="Coyle M."/>
            <person name="Francisco L."/>
            <person name="Jackson L."/>
            <person name="Javaid M."/>
            <person name="Korchina V."/>
            <person name="Kovar C."/>
            <person name="Mata R."/>
            <person name="Mathew T."/>
            <person name="Ngo R."/>
            <person name="Nguyen L."/>
            <person name="Nguyen N."/>
            <person name="Okwuonu G."/>
            <person name="Ongeri F."/>
            <person name="Pham C."/>
            <person name="Simmons D."/>
            <person name="Wilczek-Boney K."/>
            <person name="Hale W."/>
            <person name="Jakkamsetti A."/>
            <person name="Pham P."/>
            <person name="Ruth R."/>
            <person name="San Lucas F."/>
            <person name="Warren J."/>
            <person name="Zhang J."/>
            <person name="Zhao Z."/>
            <person name="Zhou C."/>
            <person name="Zhu D."/>
            <person name="Lee S."/>
            <person name="Bess C."/>
            <person name="Blankenburg K."/>
            <person name="Forbes L."/>
            <person name="Fu Q."/>
            <person name="Gubbala S."/>
            <person name="Hirani K."/>
            <person name="Jayaseelan J.C."/>
            <person name="Lara F."/>
            <person name="Munidasa M."/>
            <person name="Palculict T."/>
            <person name="Patil S."/>
            <person name="Pu L.-L."/>
            <person name="Saada N."/>
            <person name="Tang L."/>
            <person name="Weissenberger G."/>
            <person name="Zhu Y."/>
            <person name="Hemphill L."/>
            <person name="Shang Y."/>
            <person name="Youmans B."/>
            <person name="Ayvaz T."/>
            <person name="Ross M."/>
            <person name="Santibanez J."/>
            <person name="Aqrawi P."/>
            <person name="Gross S."/>
            <person name="Joshi V."/>
            <person name="Fowler G."/>
            <person name="Nazareth L."/>
            <person name="Reid J."/>
            <person name="Worley K."/>
            <person name="Petrosino J."/>
            <person name="Highlander S."/>
            <person name="Gibbs R."/>
        </authorList>
    </citation>
    <scope>NUCLEOTIDE SEQUENCE [LARGE SCALE GENOMIC DNA]</scope>
    <source>
        <strain evidence="2 3">ATCC BAA-614</strain>
    </source>
</reference>
<dbReference type="eggNOG" id="ENOG502ZVVG">
    <property type="taxonomic scope" value="Bacteria"/>
</dbReference>
<dbReference type="HOGENOM" id="CLU_158583_0_0_11"/>
<dbReference type="RefSeq" id="WP_007169375.1">
    <property type="nucleotide sequence ID" value="NZ_GG770554.1"/>
</dbReference>
<evidence type="ECO:0000313" key="3">
    <source>
        <dbReference type="Proteomes" id="UP000003653"/>
    </source>
</evidence>
<keyword evidence="3" id="KW-1185">Reference proteome</keyword>